<organism evidence="1 2">
    <name type="scientific">Siculibacillus lacustris</name>
    <dbReference type="NCBI Taxonomy" id="1549641"/>
    <lineage>
        <taxon>Bacteria</taxon>
        <taxon>Pseudomonadati</taxon>
        <taxon>Pseudomonadota</taxon>
        <taxon>Alphaproteobacteria</taxon>
        <taxon>Hyphomicrobiales</taxon>
        <taxon>Ancalomicrobiaceae</taxon>
        <taxon>Siculibacillus</taxon>
    </lineage>
</organism>
<dbReference type="Proteomes" id="UP000292781">
    <property type="component" value="Unassembled WGS sequence"/>
</dbReference>
<keyword evidence="2" id="KW-1185">Reference proteome</keyword>
<comment type="caution">
    <text evidence="1">The sequence shown here is derived from an EMBL/GenBank/DDBJ whole genome shotgun (WGS) entry which is preliminary data.</text>
</comment>
<gene>
    <name evidence="1" type="ORF">EYW49_22370</name>
</gene>
<dbReference type="EMBL" id="SJFN01000065">
    <property type="protein sequence ID" value="TBW32260.1"/>
    <property type="molecule type" value="Genomic_DNA"/>
</dbReference>
<dbReference type="RefSeq" id="WP_206365539.1">
    <property type="nucleotide sequence ID" value="NZ_SJFN01000065.1"/>
</dbReference>
<evidence type="ECO:0000313" key="2">
    <source>
        <dbReference type="Proteomes" id="UP000292781"/>
    </source>
</evidence>
<reference evidence="1 2" key="1">
    <citation type="submission" date="2019-02" db="EMBL/GenBank/DDBJ databases">
        <title>Siculibacillus lacustris gen. nov., sp. nov., a new rosette-forming bacterium isolated from a freshwater crater lake (Lake St. Ana, Romania).</title>
        <authorList>
            <person name="Felfoldi T."/>
            <person name="Marton Z."/>
            <person name="Szabo A."/>
            <person name="Mentes A."/>
            <person name="Boka K."/>
            <person name="Marialigeti K."/>
            <person name="Mathe I."/>
            <person name="Koncz M."/>
            <person name="Schumann P."/>
            <person name="Toth E."/>
        </authorList>
    </citation>
    <scope>NUCLEOTIDE SEQUENCE [LARGE SCALE GENOMIC DNA]</scope>
    <source>
        <strain evidence="1 2">SA-279</strain>
    </source>
</reference>
<proteinExistence type="predicted"/>
<protein>
    <submittedName>
        <fullName evidence="1">Uncharacterized protein</fullName>
    </submittedName>
</protein>
<sequence length="66" mass="7147">MMVEEGRRLARVGFEDGSNLIDTLEIVRRLFEAANASGKVTSNRSSGSAVDEGEVQPPVQKVVVML</sequence>
<name>A0A4Q9VCM0_9HYPH</name>
<evidence type="ECO:0000313" key="1">
    <source>
        <dbReference type="EMBL" id="TBW32260.1"/>
    </source>
</evidence>
<dbReference type="AlphaFoldDB" id="A0A4Q9VCM0"/>
<accession>A0A4Q9VCM0</accession>